<feature type="domain" description="YdbS-like PH" evidence="3">
    <location>
        <begin position="102"/>
        <end position="176"/>
    </location>
</feature>
<evidence type="ECO:0000259" key="3">
    <source>
        <dbReference type="Pfam" id="PF03703"/>
    </source>
</evidence>
<evidence type="ECO:0000313" key="5">
    <source>
        <dbReference type="Proteomes" id="UP000276055"/>
    </source>
</evidence>
<protein>
    <submittedName>
        <fullName evidence="4">PH (Pleckstrin Homology) domain-containing protein</fullName>
    </submittedName>
</protein>
<feature type="compositionally biased region" description="Basic and acidic residues" evidence="1">
    <location>
        <begin position="206"/>
        <end position="215"/>
    </location>
</feature>
<dbReference type="PANTHER" id="PTHR37938">
    <property type="entry name" value="BLL0215 PROTEIN"/>
    <property type="match status" value="1"/>
</dbReference>
<keyword evidence="2" id="KW-1133">Transmembrane helix</keyword>
<dbReference type="Pfam" id="PF03703">
    <property type="entry name" value="bPH_2"/>
    <property type="match status" value="1"/>
</dbReference>
<reference evidence="4 5" key="1">
    <citation type="submission" date="2018-10" db="EMBL/GenBank/DDBJ databases">
        <title>Genomic Encyclopedia of Type Strains, Phase IV (KMG-IV): sequencing the most valuable type-strain genomes for metagenomic binning, comparative biology and taxonomic classification.</title>
        <authorList>
            <person name="Goeker M."/>
        </authorList>
    </citation>
    <scope>NUCLEOTIDE SEQUENCE [LARGE SCALE GENOMIC DNA]</scope>
    <source>
        <strain evidence="4 5">DSM 25586</strain>
    </source>
</reference>
<evidence type="ECO:0000256" key="2">
    <source>
        <dbReference type="SAM" id="Phobius"/>
    </source>
</evidence>
<feature type="region of interest" description="Disordered" evidence="1">
    <location>
        <begin position="188"/>
        <end position="215"/>
    </location>
</feature>
<dbReference type="PANTHER" id="PTHR37938:SF1">
    <property type="entry name" value="BLL0215 PROTEIN"/>
    <property type="match status" value="1"/>
</dbReference>
<evidence type="ECO:0000256" key="1">
    <source>
        <dbReference type="SAM" id="MobiDB-lite"/>
    </source>
</evidence>
<proteinExistence type="predicted"/>
<dbReference type="AlphaFoldDB" id="A0A495ESJ7"/>
<feature type="transmembrane region" description="Helical" evidence="2">
    <location>
        <begin position="38"/>
        <end position="60"/>
    </location>
</feature>
<feature type="transmembrane region" description="Helical" evidence="2">
    <location>
        <begin position="75"/>
        <end position="96"/>
    </location>
</feature>
<comment type="caution">
    <text evidence="4">The sequence shown here is derived from an EMBL/GenBank/DDBJ whole genome shotgun (WGS) entry which is preliminary data.</text>
</comment>
<dbReference type="InterPro" id="IPR005182">
    <property type="entry name" value="YdbS-like_PH"/>
</dbReference>
<evidence type="ECO:0000313" key="4">
    <source>
        <dbReference type="EMBL" id="RKR19539.1"/>
    </source>
</evidence>
<accession>A0A495ESJ7</accession>
<dbReference type="EMBL" id="RBIR01000004">
    <property type="protein sequence ID" value="RKR19539.1"/>
    <property type="molecule type" value="Genomic_DNA"/>
</dbReference>
<keyword evidence="2" id="KW-0812">Transmembrane</keyword>
<organism evidence="4 5">
    <name type="scientific">Arthrobacter oryzae</name>
    <dbReference type="NCBI Taxonomy" id="409290"/>
    <lineage>
        <taxon>Bacteria</taxon>
        <taxon>Bacillati</taxon>
        <taxon>Actinomycetota</taxon>
        <taxon>Actinomycetes</taxon>
        <taxon>Micrococcales</taxon>
        <taxon>Micrococcaceae</taxon>
        <taxon>Arthrobacter</taxon>
    </lineage>
</organism>
<keyword evidence="2" id="KW-0472">Membrane</keyword>
<gene>
    <name evidence="4" type="ORF">C8D78_2287</name>
</gene>
<name>A0A495ESJ7_9MICC</name>
<sequence>MRAVRAGPAVAGQKAVMRKVLLPGEQVIVVTRPQPRMLIVPGLMFVVVPALAAYACAWVVKGGPEKLVPLLPKEWTPWLIAGCLAMAAWVLLGYCLPRVMAWHATRYILTSQRLVTRYGMLRRRDQQVPLAAIRHVAIEQSLLQRLLRSGNISLDTGHPSGTVVRDVPEVATFRNFMLDAIGDLPQGETRGDEGMMYNPGEAVPWETREGGRDER</sequence>
<dbReference type="Proteomes" id="UP000276055">
    <property type="component" value="Unassembled WGS sequence"/>
</dbReference>